<organism evidence="3 4">
    <name type="scientific">Morella rubra</name>
    <name type="common">Chinese bayberry</name>
    <dbReference type="NCBI Taxonomy" id="262757"/>
    <lineage>
        <taxon>Eukaryota</taxon>
        <taxon>Viridiplantae</taxon>
        <taxon>Streptophyta</taxon>
        <taxon>Embryophyta</taxon>
        <taxon>Tracheophyta</taxon>
        <taxon>Spermatophyta</taxon>
        <taxon>Magnoliopsida</taxon>
        <taxon>eudicotyledons</taxon>
        <taxon>Gunneridae</taxon>
        <taxon>Pentapetalae</taxon>
        <taxon>rosids</taxon>
        <taxon>fabids</taxon>
        <taxon>Fagales</taxon>
        <taxon>Myricaceae</taxon>
        <taxon>Morella</taxon>
    </lineage>
</organism>
<evidence type="ECO:0000256" key="1">
    <source>
        <dbReference type="SAM" id="MobiDB-lite"/>
    </source>
</evidence>
<evidence type="ECO:0000313" key="3">
    <source>
        <dbReference type="EMBL" id="KAB1210090.1"/>
    </source>
</evidence>
<proteinExistence type="predicted"/>
<sequence length="189" mass="20782">MLKPPMATYVEVVPLLQSYETWINFYASKLAPYTAFHGQITAPKPESKDYKNSSQFSSKGRGFAPTNQPAPKLGGQTNSRTSSSRDSAREITYQICGKRGHATIRCWHRFNHCIQSDNLPQAFSALNFDANASNDEWTSDTGASTHMTSHVASLQNIHPYTSFDHVLIGNDASLQITHVGDASIENGSS</sequence>
<accession>A0A6A1VG78</accession>
<comment type="caution">
    <text evidence="3">The sequence shown here is derived from an EMBL/GenBank/DDBJ whole genome shotgun (WGS) entry which is preliminary data.</text>
</comment>
<dbReference type="OrthoDB" id="1726790at2759"/>
<dbReference type="InterPro" id="IPR054722">
    <property type="entry name" value="PolX-like_BBD"/>
</dbReference>
<feature type="domain" description="Retrovirus-related Pol polyprotein from transposon TNT 1-94-like beta-barrel" evidence="2">
    <location>
        <begin position="137"/>
        <end position="185"/>
    </location>
</feature>
<reference evidence="3 4" key="1">
    <citation type="journal article" date="2019" name="Plant Biotechnol. J.">
        <title>The red bayberry genome and genetic basis of sex determination.</title>
        <authorList>
            <person name="Jia H.M."/>
            <person name="Jia H.J."/>
            <person name="Cai Q.L."/>
            <person name="Wang Y."/>
            <person name="Zhao H.B."/>
            <person name="Yang W.F."/>
            <person name="Wang G.Y."/>
            <person name="Li Y.H."/>
            <person name="Zhan D.L."/>
            <person name="Shen Y.T."/>
            <person name="Niu Q.F."/>
            <person name="Chang L."/>
            <person name="Qiu J."/>
            <person name="Zhao L."/>
            <person name="Xie H.B."/>
            <person name="Fu W.Y."/>
            <person name="Jin J."/>
            <person name="Li X.W."/>
            <person name="Jiao Y."/>
            <person name="Zhou C.C."/>
            <person name="Tu T."/>
            <person name="Chai C.Y."/>
            <person name="Gao J.L."/>
            <person name="Fan L.J."/>
            <person name="van de Weg E."/>
            <person name="Wang J.Y."/>
            <person name="Gao Z.S."/>
        </authorList>
    </citation>
    <scope>NUCLEOTIDE SEQUENCE [LARGE SCALE GENOMIC DNA]</scope>
    <source>
        <tissue evidence="3">Leaves</tissue>
    </source>
</reference>
<evidence type="ECO:0000259" key="2">
    <source>
        <dbReference type="Pfam" id="PF22936"/>
    </source>
</evidence>
<dbReference type="AlphaFoldDB" id="A0A6A1VG78"/>
<feature type="compositionally biased region" description="Polar residues" evidence="1">
    <location>
        <begin position="65"/>
        <end position="85"/>
    </location>
</feature>
<protein>
    <recommendedName>
        <fullName evidence="2">Retrovirus-related Pol polyprotein from transposon TNT 1-94-like beta-barrel domain-containing protein</fullName>
    </recommendedName>
</protein>
<dbReference type="Proteomes" id="UP000516437">
    <property type="component" value="Chromosome 6"/>
</dbReference>
<dbReference type="Pfam" id="PF22936">
    <property type="entry name" value="Pol_BBD"/>
    <property type="match status" value="1"/>
</dbReference>
<gene>
    <name evidence="3" type="ORF">CJ030_MR6G011334</name>
</gene>
<evidence type="ECO:0000313" key="4">
    <source>
        <dbReference type="Proteomes" id="UP000516437"/>
    </source>
</evidence>
<keyword evidence="4" id="KW-1185">Reference proteome</keyword>
<dbReference type="EMBL" id="RXIC02000024">
    <property type="protein sequence ID" value="KAB1210090.1"/>
    <property type="molecule type" value="Genomic_DNA"/>
</dbReference>
<name>A0A6A1VG78_9ROSI</name>
<feature type="region of interest" description="Disordered" evidence="1">
    <location>
        <begin position="41"/>
        <end position="88"/>
    </location>
</feature>